<organism evidence="2 3">
    <name type="scientific">Lyngbya confervoides BDU141951</name>
    <dbReference type="NCBI Taxonomy" id="1574623"/>
    <lineage>
        <taxon>Bacteria</taxon>
        <taxon>Bacillati</taxon>
        <taxon>Cyanobacteriota</taxon>
        <taxon>Cyanophyceae</taxon>
        <taxon>Oscillatoriophycideae</taxon>
        <taxon>Oscillatoriales</taxon>
        <taxon>Microcoleaceae</taxon>
        <taxon>Lyngbya</taxon>
    </lineage>
</organism>
<dbReference type="InterPro" id="IPR050126">
    <property type="entry name" value="Ap4A_hydrolase"/>
</dbReference>
<evidence type="ECO:0000313" key="3">
    <source>
        <dbReference type="Proteomes" id="UP000031561"/>
    </source>
</evidence>
<dbReference type="GO" id="GO:0016787">
    <property type="term" value="F:hydrolase activity"/>
    <property type="evidence" value="ECO:0007669"/>
    <property type="project" value="UniProtKB-ARBA"/>
</dbReference>
<evidence type="ECO:0000313" key="2">
    <source>
        <dbReference type="EMBL" id="MCM1983985.1"/>
    </source>
</evidence>
<dbReference type="InterPro" id="IPR029052">
    <property type="entry name" value="Metallo-depent_PP-like"/>
</dbReference>
<dbReference type="AlphaFoldDB" id="A0ABD4T681"/>
<dbReference type="EMBL" id="JTHE03000082">
    <property type="protein sequence ID" value="MCM1983985.1"/>
    <property type="molecule type" value="Genomic_DNA"/>
</dbReference>
<protein>
    <submittedName>
        <fullName evidence="2">Metallophosphoesterase</fullName>
    </submittedName>
</protein>
<dbReference type="SUPFAM" id="SSF56300">
    <property type="entry name" value="Metallo-dependent phosphatases"/>
    <property type="match status" value="1"/>
</dbReference>
<dbReference type="InterPro" id="IPR004843">
    <property type="entry name" value="Calcineurin-like_PHP"/>
</dbReference>
<evidence type="ECO:0000259" key="1">
    <source>
        <dbReference type="Pfam" id="PF00149"/>
    </source>
</evidence>
<dbReference type="PANTHER" id="PTHR42850:SF4">
    <property type="entry name" value="ZINC-DEPENDENT ENDOPOLYPHOSPHATASE"/>
    <property type="match status" value="1"/>
</dbReference>
<proteinExistence type="predicted"/>
<dbReference type="Pfam" id="PF00149">
    <property type="entry name" value="Metallophos"/>
    <property type="match status" value="1"/>
</dbReference>
<sequence length="232" mass="26131">MSLFAIGDIHGCATALDVLLNAIALQPGDRLITLGDYCNKGQETKAVFDRLIQLDRRGLLIPIRGNHELRFLQAMALQQIQIADQTLLDAATLWSYGQGNQFGELADIPDAHLRFVRDYCWDWYETEYHIFVHATVRPHKPMAQQPPEALFWNKLTDPQPHQSGKTVICGHTPQKTGRPLNLGHVICLDTAAADGQWLTCLQVDSGRIWQANQQGDLQTSWIYSHPKQLVKA</sequence>
<dbReference type="Gene3D" id="3.60.21.10">
    <property type="match status" value="1"/>
</dbReference>
<keyword evidence="3" id="KW-1185">Reference proteome</keyword>
<reference evidence="2 3" key="1">
    <citation type="journal article" date="2015" name="Genome Announc.">
        <title>Draft Genome Sequence of Filamentous Marine Cyanobacterium Lyngbya confervoides Strain BDU141951.</title>
        <authorList>
            <person name="Chandrababunaidu M.M."/>
            <person name="Sen D."/>
            <person name="Tripathy S."/>
        </authorList>
    </citation>
    <scope>NUCLEOTIDE SEQUENCE [LARGE SCALE GENOMIC DNA]</scope>
    <source>
        <strain evidence="2 3">BDU141951</strain>
    </source>
</reference>
<comment type="caution">
    <text evidence="2">The sequence shown here is derived from an EMBL/GenBank/DDBJ whole genome shotgun (WGS) entry which is preliminary data.</text>
</comment>
<accession>A0ABD4T681</accession>
<name>A0ABD4T681_9CYAN</name>
<gene>
    <name evidence="2" type="ORF">QQ91_0014270</name>
</gene>
<feature type="domain" description="Calcineurin-like phosphoesterase" evidence="1">
    <location>
        <begin position="2"/>
        <end position="174"/>
    </location>
</feature>
<dbReference type="RefSeq" id="WP_166282838.1">
    <property type="nucleotide sequence ID" value="NZ_JTHE03000082.1"/>
</dbReference>
<dbReference type="Proteomes" id="UP000031561">
    <property type="component" value="Unassembled WGS sequence"/>
</dbReference>
<dbReference type="PANTHER" id="PTHR42850">
    <property type="entry name" value="METALLOPHOSPHOESTERASE"/>
    <property type="match status" value="1"/>
</dbReference>